<feature type="domain" description="HTH arsR-type" evidence="1">
    <location>
        <begin position="144"/>
        <end position="219"/>
    </location>
</feature>
<dbReference type="EMBL" id="CP104013">
    <property type="protein sequence ID" value="UYP45096.1"/>
    <property type="molecule type" value="Genomic_DNA"/>
</dbReference>
<accession>A0ABY6HNU3</accession>
<protein>
    <recommendedName>
        <fullName evidence="1">HTH arsR-type domain-containing protein</fullName>
    </recommendedName>
</protein>
<dbReference type="InterPro" id="IPR001845">
    <property type="entry name" value="HTH_ArsR_DNA-bd_dom"/>
</dbReference>
<evidence type="ECO:0000313" key="3">
    <source>
        <dbReference type="Proteomes" id="UP001208689"/>
    </source>
</evidence>
<dbReference type="Proteomes" id="UP001208689">
    <property type="component" value="Chromosome"/>
</dbReference>
<name>A0ABY6HNU3_9ARCH</name>
<dbReference type="PANTHER" id="PTHR36216">
    <property type="entry name" value="TRANSCRIPTIONAL REGULATOR, TRMB"/>
    <property type="match status" value="1"/>
</dbReference>
<organism evidence="2 3">
    <name type="scientific">Candidatus Lokiarchaeum ossiferum</name>
    <dbReference type="NCBI Taxonomy" id="2951803"/>
    <lineage>
        <taxon>Archaea</taxon>
        <taxon>Promethearchaeati</taxon>
        <taxon>Promethearchaeota</taxon>
        <taxon>Promethearchaeia</taxon>
        <taxon>Promethearchaeales</taxon>
        <taxon>Promethearchaeaceae</taxon>
        <taxon>Candidatus Lokiarchaeum</taxon>
    </lineage>
</organism>
<dbReference type="SUPFAM" id="SSF46785">
    <property type="entry name" value="Winged helix' DNA-binding domain"/>
    <property type="match status" value="1"/>
</dbReference>
<gene>
    <name evidence="2" type="ORF">NEF87_001381</name>
</gene>
<evidence type="ECO:0000313" key="2">
    <source>
        <dbReference type="EMBL" id="UYP45096.1"/>
    </source>
</evidence>
<keyword evidence="3" id="KW-1185">Reference proteome</keyword>
<dbReference type="Gene3D" id="1.10.10.10">
    <property type="entry name" value="Winged helix-like DNA-binding domain superfamily/Winged helix DNA-binding domain"/>
    <property type="match status" value="2"/>
</dbReference>
<dbReference type="InterPro" id="IPR036390">
    <property type="entry name" value="WH_DNA-bd_sf"/>
</dbReference>
<evidence type="ECO:0000259" key="1">
    <source>
        <dbReference type="SMART" id="SM00418"/>
    </source>
</evidence>
<dbReference type="CDD" id="cd00090">
    <property type="entry name" value="HTH_ARSR"/>
    <property type="match status" value="1"/>
</dbReference>
<reference evidence="2" key="1">
    <citation type="submission" date="2022-09" db="EMBL/GenBank/DDBJ databases">
        <title>Actin cytoskeleton and complex cell architecture in an #Asgard archaeon.</title>
        <authorList>
            <person name="Ponce Toledo R.I."/>
            <person name="Schleper C."/>
            <person name="Rodrigues Oliveira T."/>
            <person name="Wollweber F."/>
            <person name="Xu J."/>
            <person name="Rittmann S."/>
            <person name="Klingl A."/>
            <person name="Pilhofer M."/>
        </authorList>
    </citation>
    <scope>NUCLEOTIDE SEQUENCE</scope>
    <source>
        <strain evidence="2">B-35</strain>
    </source>
</reference>
<sequence>MKFEPLSEIEINAYKVMQKYMKKLKHFDLNTILPICYRILGSKYSETEITKAVNTLIQKRYFIQGTSLTKDEISSNRVRQKILHFIQRNPGAYNRLIRRELNLGSNEFNWHMGMLEKFGFTKKIQYNRSFGYFENKTYMNHEFDLFLLQNDKIKLIIDFLKDHNATLSQVAKTLDMHYSTVQKHLQILEERSLVLTELTNNGKHKYYTVNDDLLIKLQKIINGQVFIEFA</sequence>
<proteinExistence type="predicted"/>
<dbReference type="InterPro" id="IPR036388">
    <property type="entry name" value="WH-like_DNA-bd_sf"/>
</dbReference>
<dbReference type="PANTHER" id="PTHR36216:SF1">
    <property type="entry name" value="HTH ARSR-TYPE DOMAIN-CONTAINING PROTEIN"/>
    <property type="match status" value="1"/>
</dbReference>
<dbReference type="SMART" id="SM00418">
    <property type="entry name" value="HTH_ARSR"/>
    <property type="match status" value="1"/>
</dbReference>
<dbReference type="InterPro" id="IPR011991">
    <property type="entry name" value="ArsR-like_HTH"/>
</dbReference>